<evidence type="ECO:0000256" key="1">
    <source>
        <dbReference type="ARBA" id="ARBA00004395"/>
    </source>
</evidence>
<proteinExistence type="inferred from homology"/>
<dbReference type="AlphaFoldDB" id="A0A7S0T8D8"/>
<sequence>MSTTLALGSRVKFLLDTPEKIWGLLEDCDYASGAQRLTAAIEVLGALTTSHQGSGAADDATRMFPVLRQQSTVLSSFKAHVSKRARAGLERTNLRSDEAASALSALFAVESLSTSQAMKLLLQMRRAWVRACLRDIASSVTTQDMLNKRLAGLMRDVKHIIQLTFDMFAGDESILMSESKHKIESLDDLFHGVFEPEAEIERFQRVMKDKRGNQEILSATTVSDACRAWLDAIAGDVKQRGVAVFGKMSNCKELAALERSSRISSENKEWNDMCINVFKENLNLWDILFEQPWLHQGFALFKTSLAFSHIKPQVDAALDAAVKKSSSDARRDSSVWSSSSSKDANLNIPEDIKSAYAVANSLNQAFLSVRKDALMLQGVQAGGHAELEGRFAALAEHIQTCAHKGLVELAQYLSMQVQVKSSDTSRALMCGHLAKAVTSGVKEINVLLNPANMWPKYNDGANLIIKPPKTLRGVHNTNEPENVKIKSVTDGLQQAMNAGFKVWVDECASAVARRFKDALASDDALMVDETPAHWEEVSTDKVGDGLSLRLPATISSYVLTALHNALQETQRIGGHLLPRTAIHALASSLAEAMLHAYDESLALLQLSEKGTLQVLLDVKFTSDVLARSAAERADKLQKQLTRKLDPIDWATYEPHLWENERRAYRRCSVLLGGFIQLSNLYQDTLVKPASGANPKPITAKAIARFSYLPVSLPTLRGGANADRAKGKIDWGEIMPDTTDDEEREGLLSSFMQSSRIGLGNILREFA</sequence>
<evidence type="ECO:0000256" key="7">
    <source>
        <dbReference type="ARBA" id="ARBA00023136"/>
    </source>
</evidence>
<dbReference type="GO" id="GO:0017119">
    <property type="term" value="C:Golgi transport complex"/>
    <property type="evidence" value="ECO:0007669"/>
    <property type="project" value="InterPro"/>
</dbReference>
<dbReference type="EMBL" id="HBFF01001488">
    <property type="protein sequence ID" value="CAD8728560.1"/>
    <property type="molecule type" value="Transcribed_RNA"/>
</dbReference>
<comment type="similarity">
    <text evidence="2">Belongs to the COG1 family.</text>
</comment>
<comment type="subcellular location">
    <subcellularLocation>
        <location evidence="1">Golgi apparatus membrane</location>
        <topology evidence="1">Peripheral membrane protein</topology>
    </subcellularLocation>
</comment>
<keyword evidence="7" id="KW-0472">Membrane</keyword>
<name>A0A7S0T8D8_9CHLO</name>
<reference evidence="8" key="1">
    <citation type="submission" date="2021-01" db="EMBL/GenBank/DDBJ databases">
        <authorList>
            <person name="Corre E."/>
            <person name="Pelletier E."/>
            <person name="Niang G."/>
            <person name="Scheremetjew M."/>
            <person name="Finn R."/>
            <person name="Kale V."/>
            <person name="Holt S."/>
            <person name="Cochrane G."/>
            <person name="Meng A."/>
            <person name="Brown T."/>
            <person name="Cohen L."/>
        </authorList>
    </citation>
    <scope>NUCLEOTIDE SEQUENCE</scope>
    <source>
        <strain evidence="8">Clade-D-RCC2573</strain>
    </source>
</reference>
<evidence type="ECO:0000256" key="6">
    <source>
        <dbReference type="ARBA" id="ARBA00023034"/>
    </source>
</evidence>
<protein>
    <recommendedName>
        <fullName evidence="3">Conserved oligomeric Golgi complex subunit 1</fullName>
    </recommendedName>
</protein>
<gene>
    <name evidence="8" type="ORF">OMED0936_LOCUS1187</name>
</gene>
<evidence type="ECO:0000256" key="5">
    <source>
        <dbReference type="ARBA" id="ARBA00022927"/>
    </source>
</evidence>
<dbReference type="PANTHER" id="PTHR31658:SF0">
    <property type="entry name" value="CONSERVED OLIGOMERIC GOLGI COMPLEX SUBUNIT 1"/>
    <property type="match status" value="1"/>
</dbReference>
<dbReference type="GO" id="GO:0015031">
    <property type="term" value="P:protein transport"/>
    <property type="evidence" value="ECO:0007669"/>
    <property type="project" value="UniProtKB-KW"/>
</dbReference>
<keyword evidence="4" id="KW-0813">Transport</keyword>
<dbReference type="GO" id="GO:0006891">
    <property type="term" value="P:intra-Golgi vesicle-mediated transport"/>
    <property type="evidence" value="ECO:0007669"/>
    <property type="project" value="InterPro"/>
</dbReference>
<evidence type="ECO:0000256" key="3">
    <source>
        <dbReference type="ARBA" id="ARBA00020978"/>
    </source>
</evidence>
<accession>A0A7S0T8D8</accession>
<evidence type="ECO:0000256" key="2">
    <source>
        <dbReference type="ARBA" id="ARBA00006653"/>
    </source>
</evidence>
<dbReference type="GO" id="GO:0000139">
    <property type="term" value="C:Golgi membrane"/>
    <property type="evidence" value="ECO:0007669"/>
    <property type="project" value="UniProtKB-SubCell"/>
</dbReference>
<keyword evidence="5" id="KW-0653">Protein transport</keyword>
<dbReference type="PANTHER" id="PTHR31658">
    <property type="entry name" value="CONSERVED OLIGOMERIC GOLGI COMPLEX SUBUNIT 1"/>
    <property type="match status" value="1"/>
</dbReference>
<evidence type="ECO:0000256" key="4">
    <source>
        <dbReference type="ARBA" id="ARBA00022448"/>
    </source>
</evidence>
<dbReference type="InterPro" id="IPR033370">
    <property type="entry name" value="COG1"/>
</dbReference>
<organism evidence="8">
    <name type="scientific">Ostreococcus mediterraneus</name>
    <dbReference type="NCBI Taxonomy" id="1486918"/>
    <lineage>
        <taxon>Eukaryota</taxon>
        <taxon>Viridiplantae</taxon>
        <taxon>Chlorophyta</taxon>
        <taxon>Mamiellophyceae</taxon>
        <taxon>Mamiellales</taxon>
        <taxon>Bathycoccaceae</taxon>
        <taxon>Ostreococcus</taxon>
    </lineage>
</organism>
<evidence type="ECO:0000313" key="8">
    <source>
        <dbReference type="EMBL" id="CAD8728560.1"/>
    </source>
</evidence>
<keyword evidence="6" id="KW-0333">Golgi apparatus</keyword>